<protein>
    <submittedName>
        <fullName evidence="1">Uncharacterized protein</fullName>
    </submittedName>
</protein>
<name>A0A0B7B749_9EUPU</name>
<dbReference type="AlphaFoldDB" id="A0A0B7B749"/>
<reference evidence="1" key="1">
    <citation type="submission" date="2014-12" db="EMBL/GenBank/DDBJ databases">
        <title>Insight into the proteome of Arion vulgaris.</title>
        <authorList>
            <person name="Aradska J."/>
            <person name="Bulat T."/>
            <person name="Smidak R."/>
            <person name="Sarate P."/>
            <person name="Gangsoo J."/>
            <person name="Sialana F."/>
            <person name="Bilban M."/>
            <person name="Lubec G."/>
        </authorList>
    </citation>
    <scope>NUCLEOTIDE SEQUENCE</scope>
    <source>
        <tissue evidence="1">Skin</tissue>
    </source>
</reference>
<organism evidence="1">
    <name type="scientific">Arion vulgaris</name>
    <dbReference type="NCBI Taxonomy" id="1028688"/>
    <lineage>
        <taxon>Eukaryota</taxon>
        <taxon>Metazoa</taxon>
        <taxon>Spiralia</taxon>
        <taxon>Lophotrochozoa</taxon>
        <taxon>Mollusca</taxon>
        <taxon>Gastropoda</taxon>
        <taxon>Heterobranchia</taxon>
        <taxon>Euthyneura</taxon>
        <taxon>Panpulmonata</taxon>
        <taxon>Eupulmonata</taxon>
        <taxon>Stylommatophora</taxon>
        <taxon>Helicina</taxon>
        <taxon>Arionoidea</taxon>
        <taxon>Arionidae</taxon>
        <taxon>Arion</taxon>
    </lineage>
</organism>
<evidence type="ECO:0000313" key="1">
    <source>
        <dbReference type="EMBL" id="CEK88838.1"/>
    </source>
</evidence>
<sequence length="80" mass="9308">MLNVMTDSSFTLQSDLISVKSSNMWPMFFHVSELARQSYLPKHHWKIDQMVHRTSTFGSLNSVQYQKPTNLYLSNMNAPL</sequence>
<gene>
    <name evidence="1" type="primary">ORF167331</name>
</gene>
<dbReference type="EMBL" id="HACG01041973">
    <property type="protein sequence ID" value="CEK88838.1"/>
    <property type="molecule type" value="Transcribed_RNA"/>
</dbReference>
<accession>A0A0B7B749</accession>
<proteinExistence type="predicted"/>